<evidence type="ECO:0000313" key="1">
    <source>
        <dbReference type="EMBL" id="KAK9841770.1"/>
    </source>
</evidence>
<dbReference type="AlphaFoldDB" id="A0AAW1S5V2"/>
<name>A0AAW1S5V2_9CHLO</name>
<evidence type="ECO:0000313" key="2">
    <source>
        <dbReference type="Proteomes" id="UP001445335"/>
    </source>
</evidence>
<dbReference type="EMBL" id="JALJOU010000010">
    <property type="protein sequence ID" value="KAK9841770.1"/>
    <property type="molecule type" value="Genomic_DNA"/>
</dbReference>
<comment type="caution">
    <text evidence="1">The sequence shown here is derived from an EMBL/GenBank/DDBJ whole genome shotgun (WGS) entry which is preliminary data.</text>
</comment>
<dbReference type="Proteomes" id="UP001445335">
    <property type="component" value="Unassembled WGS sequence"/>
</dbReference>
<protein>
    <submittedName>
        <fullName evidence="1">Uncharacterized protein</fullName>
    </submittedName>
</protein>
<accession>A0AAW1S5V2</accession>
<organism evidence="1 2">
    <name type="scientific">Elliptochloris bilobata</name>
    <dbReference type="NCBI Taxonomy" id="381761"/>
    <lineage>
        <taxon>Eukaryota</taxon>
        <taxon>Viridiplantae</taxon>
        <taxon>Chlorophyta</taxon>
        <taxon>core chlorophytes</taxon>
        <taxon>Trebouxiophyceae</taxon>
        <taxon>Trebouxiophyceae incertae sedis</taxon>
        <taxon>Elliptochloris clade</taxon>
        <taxon>Elliptochloris</taxon>
    </lineage>
</organism>
<keyword evidence="2" id="KW-1185">Reference proteome</keyword>
<reference evidence="1 2" key="1">
    <citation type="journal article" date="2024" name="Nat. Commun.">
        <title>Phylogenomics reveals the evolutionary origins of lichenization in chlorophyte algae.</title>
        <authorList>
            <person name="Puginier C."/>
            <person name="Libourel C."/>
            <person name="Otte J."/>
            <person name="Skaloud P."/>
            <person name="Haon M."/>
            <person name="Grisel S."/>
            <person name="Petersen M."/>
            <person name="Berrin J.G."/>
            <person name="Delaux P.M."/>
            <person name="Dal Grande F."/>
            <person name="Keller J."/>
        </authorList>
    </citation>
    <scope>NUCLEOTIDE SEQUENCE [LARGE SCALE GENOMIC DNA]</scope>
    <source>
        <strain evidence="1 2">SAG 245.80</strain>
    </source>
</reference>
<sequence>MLSRSPSKDACCNPLRCCCCQFLLVLVLV</sequence>
<gene>
    <name evidence="1" type="ORF">WJX81_001893</name>
</gene>
<proteinExistence type="predicted"/>